<dbReference type="InterPro" id="IPR010662">
    <property type="entry name" value="RBBP9/YdeN"/>
</dbReference>
<reference evidence="1" key="1">
    <citation type="submission" date="2021-12" db="EMBL/GenBank/DDBJ databases">
        <title>Novel species in genus Dyadobacter.</title>
        <authorList>
            <person name="Ma C."/>
        </authorList>
    </citation>
    <scope>NUCLEOTIDE SEQUENCE</scope>
    <source>
        <strain evidence="1">LJ419</strain>
    </source>
</reference>
<protein>
    <submittedName>
        <fullName evidence="1">Alpha/beta hydrolase</fullName>
    </submittedName>
</protein>
<proteinExistence type="predicted"/>
<dbReference type="EMBL" id="JAJTTC010000002">
    <property type="protein sequence ID" value="MCF0062550.1"/>
    <property type="molecule type" value="Genomic_DNA"/>
</dbReference>
<organism evidence="1 2">
    <name type="scientific">Dyadobacter chenwenxiniae</name>
    <dbReference type="NCBI Taxonomy" id="2906456"/>
    <lineage>
        <taxon>Bacteria</taxon>
        <taxon>Pseudomonadati</taxon>
        <taxon>Bacteroidota</taxon>
        <taxon>Cytophagia</taxon>
        <taxon>Cytophagales</taxon>
        <taxon>Spirosomataceae</taxon>
        <taxon>Dyadobacter</taxon>
    </lineage>
</organism>
<dbReference type="GO" id="GO:0016787">
    <property type="term" value="F:hydrolase activity"/>
    <property type="evidence" value="ECO:0007669"/>
    <property type="project" value="UniProtKB-KW"/>
</dbReference>
<name>A0A9X1PK43_9BACT</name>
<keyword evidence="2" id="KW-1185">Reference proteome</keyword>
<dbReference type="AlphaFoldDB" id="A0A9X1PK43"/>
<evidence type="ECO:0000313" key="1">
    <source>
        <dbReference type="EMBL" id="MCF0062550.1"/>
    </source>
</evidence>
<dbReference type="SUPFAM" id="SSF53474">
    <property type="entry name" value="alpha/beta-Hydrolases"/>
    <property type="match status" value="1"/>
</dbReference>
<keyword evidence="1" id="KW-0378">Hydrolase</keyword>
<evidence type="ECO:0000313" key="2">
    <source>
        <dbReference type="Proteomes" id="UP001139000"/>
    </source>
</evidence>
<dbReference type="Proteomes" id="UP001139000">
    <property type="component" value="Unassembled WGS sequence"/>
</dbReference>
<comment type="caution">
    <text evidence="1">The sequence shown here is derived from an EMBL/GenBank/DDBJ whole genome shotgun (WGS) entry which is preliminary data.</text>
</comment>
<sequence>MQKQITFIHGGGSPEDFQADEKLAVSLRKELGPGYSVHYPFLPNDGTPGLGRRKQIAHEIAVSEDGVILVAHSLGASMLLACLSEAEIAKNIGGIFLLATPFWQGDEDWVKAFKLKPGFAGKMDRRTPLFFYHCLDDEEVPFTQMAHYKHHLPWATFREIAQGGHQFDNNVAIVAEDIKSM</sequence>
<dbReference type="Gene3D" id="3.40.50.1820">
    <property type="entry name" value="alpha/beta hydrolase"/>
    <property type="match status" value="1"/>
</dbReference>
<accession>A0A9X1PK43</accession>
<dbReference type="RefSeq" id="WP_234655651.1">
    <property type="nucleotide sequence ID" value="NZ_CP094997.1"/>
</dbReference>
<dbReference type="InterPro" id="IPR029058">
    <property type="entry name" value="AB_hydrolase_fold"/>
</dbReference>
<gene>
    <name evidence="1" type="ORF">LXM26_13670</name>
</gene>
<dbReference type="Pfam" id="PF06821">
    <property type="entry name" value="Ser_hydrolase"/>
    <property type="match status" value="1"/>
</dbReference>